<organism evidence="3 4">
    <name type="scientific">Monosporascus ibericus</name>
    <dbReference type="NCBI Taxonomy" id="155417"/>
    <lineage>
        <taxon>Eukaryota</taxon>
        <taxon>Fungi</taxon>
        <taxon>Dikarya</taxon>
        <taxon>Ascomycota</taxon>
        <taxon>Pezizomycotina</taxon>
        <taxon>Sordariomycetes</taxon>
        <taxon>Xylariomycetidae</taxon>
        <taxon>Xylariales</taxon>
        <taxon>Xylariales incertae sedis</taxon>
        <taxon>Monosporascus</taxon>
    </lineage>
</organism>
<dbReference type="EMBL" id="QJNU01000126">
    <property type="protein sequence ID" value="RYP06513.1"/>
    <property type="molecule type" value="Genomic_DNA"/>
</dbReference>
<keyword evidence="4" id="KW-1185">Reference proteome</keyword>
<dbReference type="InterPro" id="IPR028163">
    <property type="entry name" value="HAUS_6_N"/>
</dbReference>
<comment type="caution">
    <text evidence="3">The sequence shown here is derived from an EMBL/GenBank/DDBJ whole genome shotgun (WGS) entry which is preliminary data.</text>
</comment>
<feature type="compositionally biased region" description="Basic and acidic residues" evidence="1">
    <location>
        <begin position="1032"/>
        <end position="1041"/>
    </location>
</feature>
<dbReference type="Proteomes" id="UP000293360">
    <property type="component" value="Unassembled WGS sequence"/>
</dbReference>
<feature type="compositionally biased region" description="Basic and acidic residues" evidence="1">
    <location>
        <begin position="778"/>
        <end position="789"/>
    </location>
</feature>
<feature type="compositionally biased region" description="Pro residues" evidence="1">
    <location>
        <begin position="902"/>
        <end position="915"/>
    </location>
</feature>
<feature type="region of interest" description="Disordered" evidence="1">
    <location>
        <begin position="751"/>
        <end position="1067"/>
    </location>
</feature>
<evidence type="ECO:0000313" key="3">
    <source>
        <dbReference type="EMBL" id="RYP06513.1"/>
    </source>
</evidence>
<dbReference type="AlphaFoldDB" id="A0A4Q4TMG5"/>
<reference evidence="3 4" key="1">
    <citation type="submission" date="2018-06" db="EMBL/GenBank/DDBJ databases">
        <title>Complete Genomes of Monosporascus.</title>
        <authorList>
            <person name="Robinson A.J."/>
            <person name="Natvig D.O."/>
        </authorList>
    </citation>
    <scope>NUCLEOTIDE SEQUENCE [LARGE SCALE GENOMIC DNA]</scope>
    <source>
        <strain evidence="3 4">CBS 110550</strain>
    </source>
</reference>
<dbReference type="Pfam" id="PF14661">
    <property type="entry name" value="HAUS6_N"/>
    <property type="match status" value="1"/>
</dbReference>
<feature type="compositionally biased region" description="Basic and acidic residues" evidence="1">
    <location>
        <begin position="985"/>
        <end position="996"/>
    </location>
</feature>
<feature type="domain" description="HAUS augmin-like complex subunit 6 N-terminal" evidence="2">
    <location>
        <begin position="369"/>
        <end position="593"/>
    </location>
</feature>
<dbReference type="OrthoDB" id="5575722at2759"/>
<accession>A0A4Q4TMG5</accession>
<evidence type="ECO:0000259" key="2">
    <source>
        <dbReference type="Pfam" id="PF14661"/>
    </source>
</evidence>
<protein>
    <recommendedName>
        <fullName evidence="2">HAUS augmin-like complex subunit 6 N-terminal domain-containing protein</fullName>
    </recommendedName>
</protein>
<dbReference type="STRING" id="155417.A0A4Q4TMG5"/>
<sequence length="1109" mass="123373">MAEKQLWFFLREEMTIAQFTQAVLSLDDVRKMDITLEHCLKATGTMGTVDDYAFYIHSASMAAVVRLLTDDSIIATYNLYCRRDPVVTITIRKVTDPSPNTSLAASHQNSLAERRKISAQRGLLVPELFIQPRVRHVSGCSDISTGEATSDEDNMVTLRVGEEFATFTKEYLLGWIGAQLADLRSLTDIRVQYCTSGDMMGEVQLTDHVWQHSLLRGPWKSTFAPIWDDYIRLQCERETMLEKMTTEFPEFHQKCQNFVHDLRTFGANKGAQARLEQTGHEFYIGNPYFNDSMRAQLLSLPVSKMGTLEQVLRNLATKRQDSTICASHDLAPVFEFALGVSGTLEIAARPRGQQTCLDRSHGNSNGNGGLDLEPDWPDITLATFSAKDATGGQKKRIQCVEWALYQLFTLWDHEEAQNKLRPFFPPLDQVQSINLRAALLRGLEQSKKNGVLGRDAVVRKTMLDECKGERLEEVLAVFSSAVLKKLVAERALNGGPEYRPTISEKISLENWGYTGDRTVLNALLLAHKVSLSSLLAKKGAARQRYKEFEELLSSKERGIIQRKEQSNPPYEAHQQIDTSTKERVRRTLKTNWTGNDRWIDSLLFNDTNPPKGGFLGTDFDEIWAGVENGQISDIESQNAGLLEQLDERVRLQKARLEKWNGFREKLFGNVPSRSPQQEEDESKSKTRGIEFKAHQNLAVGPKETEEISKRVASVPGEYAKILGDMKSEFDSITKAKIPDFSSLLKASKPEHGLGGFQRLNMPKNTEEPISDLSDWEDGVEKPAPEKSGPEKPLPPPKPARLSGGRDRRSSQGEPNPAPSARQVPRLRRTEARAALNGKTDPDCPDPAPPRQEISRIARLPKVPEPGNARLQPPASRAASGEMSPMPLDSPPSDKIRQTATATPPPPPSEPSPPRLVSPTQALADEILASMSNASPTPSKKKQRHTLSLAERTRMSMTRSTPFEHEDDNDDDRALDPFSSSPSKTKGGDGTRPHSKSEPQPPSTPAATIGPDGDEYEDLMTRTQRSMAGFEAARQRAQLERRRSQRRSRMPPRKDSSGSGSGVGDASIVEELLNDAGRSVTDLDMETVFMSRPKIKASPPGSPIKGWGDM</sequence>
<evidence type="ECO:0000313" key="4">
    <source>
        <dbReference type="Proteomes" id="UP000293360"/>
    </source>
</evidence>
<gene>
    <name evidence="3" type="ORF">DL764_003107</name>
</gene>
<evidence type="ECO:0000256" key="1">
    <source>
        <dbReference type="SAM" id="MobiDB-lite"/>
    </source>
</evidence>
<name>A0A4Q4TMG5_9PEZI</name>
<proteinExistence type="predicted"/>
<feature type="region of interest" description="Disordered" evidence="1">
    <location>
        <begin position="667"/>
        <end position="687"/>
    </location>
</feature>
<feature type="region of interest" description="Disordered" evidence="1">
    <location>
        <begin position="1090"/>
        <end position="1109"/>
    </location>
</feature>